<dbReference type="GeneID" id="25293114"/>
<name>A0A0D2IV77_9EURO</name>
<dbReference type="Proteomes" id="UP000053617">
    <property type="component" value="Unassembled WGS sequence"/>
</dbReference>
<dbReference type="AlphaFoldDB" id="A0A0D2IV77"/>
<reference evidence="2 3" key="1">
    <citation type="submission" date="2015-01" db="EMBL/GenBank/DDBJ databases">
        <title>The Genome Sequence of Rhinocladiella mackenzie CBS 650.93.</title>
        <authorList>
            <consortium name="The Broad Institute Genomics Platform"/>
            <person name="Cuomo C."/>
            <person name="de Hoog S."/>
            <person name="Gorbushina A."/>
            <person name="Stielow B."/>
            <person name="Teixiera M."/>
            <person name="Abouelleil A."/>
            <person name="Chapman S.B."/>
            <person name="Priest M."/>
            <person name="Young S.K."/>
            <person name="Wortman J."/>
            <person name="Nusbaum C."/>
            <person name="Birren B."/>
        </authorList>
    </citation>
    <scope>NUCLEOTIDE SEQUENCE [LARGE SCALE GENOMIC DNA]</scope>
    <source>
        <strain evidence="2 3">CBS 650.93</strain>
    </source>
</reference>
<evidence type="ECO:0000313" key="3">
    <source>
        <dbReference type="Proteomes" id="UP000053617"/>
    </source>
</evidence>
<feature type="compositionally biased region" description="Basic and acidic residues" evidence="1">
    <location>
        <begin position="121"/>
        <end position="136"/>
    </location>
</feature>
<organism evidence="2 3">
    <name type="scientific">Rhinocladiella mackenziei CBS 650.93</name>
    <dbReference type="NCBI Taxonomy" id="1442369"/>
    <lineage>
        <taxon>Eukaryota</taxon>
        <taxon>Fungi</taxon>
        <taxon>Dikarya</taxon>
        <taxon>Ascomycota</taxon>
        <taxon>Pezizomycotina</taxon>
        <taxon>Eurotiomycetes</taxon>
        <taxon>Chaetothyriomycetidae</taxon>
        <taxon>Chaetothyriales</taxon>
        <taxon>Herpotrichiellaceae</taxon>
        <taxon>Rhinocladiella</taxon>
    </lineage>
</organism>
<evidence type="ECO:0000256" key="1">
    <source>
        <dbReference type="SAM" id="MobiDB-lite"/>
    </source>
</evidence>
<dbReference type="RefSeq" id="XP_013274202.1">
    <property type="nucleotide sequence ID" value="XM_013418748.1"/>
</dbReference>
<protein>
    <submittedName>
        <fullName evidence="2">Uncharacterized protein</fullName>
    </submittedName>
</protein>
<sequence length="542" mass="60666">MDLERLNCSICPKQPSFSDTSHLLTHVSSKGHLSHLHKLQVRSRQEIAAGVQLATYNQWYQQHGLGQLLSERMVVKESKKAGRRKAATKRGAYVSQQSPIDKSLLDQHLPAKRTASGRSQNRRETARGQNSRRTDSDPDFSSAKRSARRPCRSQIIFPVKRSPSTDSPRSANDDGPVEDEHQILVTSEKSKLKGTIWPGMDLFDSATEEMKRKRNQKKDRSVLRRMQRLSTLVEPTETVYSPGGHIKKSRHIDDLEDASSLIEGESPLPKPRQVRPHKRQPLATRDANAPRLVKRKTKGDISKRQAGLSVMDGLPPVPYRLSSTAGGLYGRGSRYLPTEEVEEDLNPSVTAASGKRSATFSIFNDGSPDHVPNIPTDEGQNPLRSEHQIYTRTSRLQLPMASAAWLQPQYQSALQYTNPYTSYRPGYRGYQNFYDAFNGKENVAPVPDPPPESRGPTTNPLLWRSSVREDPSLVPRADSPFDGYFGMFPIRAHNDDPFFTTKNLLAEALEQFEEEEVSVAIKEEALGSPAGTVSDYDTEIPS</sequence>
<keyword evidence="3" id="KW-1185">Reference proteome</keyword>
<dbReference type="OrthoDB" id="5428259at2759"/>
<dbReference type="EMBL" id="KN847477">
    <property type="protein sequence ID" value="KIX07066.1"/>
    <property type="molecule type" value="Genomic_DNA"/>
</dbReference>
<dbReference type="STRING" id="1442369.A0A0D2IV77"/>
<proteinExistence type="predicted"/>
<accession>A0A0D2IV77</accession>
<feature type="region of interest" description="Disordered" evidence="1">
    <location>
        <begin position="80"/>
        <end position="178"/>
    </location>
</feature>
<gene>
    <name evidence="2" type="ORF">Z518_05043</name>
</gene>
<evidence type="ECO:0000313" key="2">
    <source>
        <dbReference type="EMBL" id="KIX07066.1"/>
    </source>
</evidence>
<feature type="region of interest" description="Disordered" evidence="1">
    <location>
        <begin position="262"/>
        <end position="284"/>
    </location>
</feature>
<dbReference type="HOGENOM" id="CLU_490037_0_0_1"/>
<feature type="region of interest" description="Disordered" evidence="1">
    <location>
        <begin position="441"/>
        <end position="460"/>
    </location>
</feature>
<dbReference type="VEuPathDB" id="FungiDB:Z518_05043"/>